<dbReference type="EMBL" id="JBHSUA010000007">
    <property type="protein sequence ID" value="MFC6395722.1"/>
    <property type="molecule type" value="Genomic_DNA"/>
</dbReference>
<evidence type="ECO:0000313" key="2">
    <source>
        <dbReference type="EMBL" id="MFC6395722.1"/>
    </source>
</evidence>
<comment type="caution">
    <text evidence="2">The sequence shown here is derived from an EMBL/GenBank/DDBJ whole genome shotgun (WGS) entry which is preliminary data.</text>
</comment>
<protein>
    <submittedName>
        <fullName evidence="2">NUDIX domain-containing protein</fullName>
    </submittedName>
</protein>
<dbReference type="SUPFAM" id="SSF55811">
    <property type="entry name" value="Nudix"/>
    <property type="match status" value="1"/>
</dbReference>
<dbReference type="Gene3D" id="3.90.79.10">
    <property type="entry name" value="Nucleoside Triphosphate Pyrophosphohydrolase"/>
    <property type="match status" value="1"/>
</dbReference>
<sequence length="156" mass="17132">MSEAAREVNRSRIRVKAMLIAPNPEGTAHAVSVSGPSLENPEGFHRLIGGSVELGETHRECIIREVDEELCARIDDLRFLGVVENIFRYEGELGHEIVFVWTGLLDPPPALEGATMTEIDGTVLPVVWRRFGGGEDVVPLYPARAEDLFTAEAPGR</sequence>
<proteinExistence type="predicted"/>
<dbReference type="Proteomes" id="UP001596266">
    <property type="component" value="Unassembled WGS sequence"/>
</dbReference>
<dbReference type="InterPro" id="IPR015797">
    <property type="entry name" value="NUDIX_hydrolase-like_dom_sf"/>
</dbReference>
<name>A0ABW1WXG1_9ACTN</name>
<evidence type="ECO:0000313" key="3">
    <source>
        <dbReference type="Proteomes" id="UP001596266"/>
    </source>
</evidence>
<dbReference type="RefSeq" id="WP_343884420.1">
    <property type="nucleotide sequence ID" value="NZ_BAAAKI010000002.1"/>
</dbReference>
<evidence type="ECO:0000259" key="1">
    <source>
        <dbReference type="Pfam" id="PF00293"/>
    </source>
</evidence>
<feature type="domain" description="Nudix hydrolase" evidence="1">
    <location>
        <begin position="42"/>
        <end position="107"/>
    </location>
</feature>
<keyword evidence="3" id="KW-1185">Reference proteome</keyword>
<accession>A0ABW1WXG1</accession>
<dbReference type="Pfam" id="PF00293">
    <property type="entry name" value="NUDIX"/>
    <property type="match status" value="1"/>
</dbReference>
<reference evidence="3" key="1">
    <citation type="journal article" date="2019" name="Int. J. Syst. Evol. Microbiol.">
        <title>The Global Catalogue of Microorganisms (GCM) 10K type strain sequencing project: providing services to taxonomists for standard genome sequencing and annotation.</title>
        <authorList>
            <consortium name="The Broad Institute Genomics Platform"/>
            <consortium name="The Broad Institute Genome Sequencing Center for Infectious Disease"/>
            <person name="Wu L."/>
            <person name="Ma J."/>
        </authorList>
    </citation>
    <scope>NUCLEOTIDE SEQUENCE [LARGE SCALE GENOMIC DNA]</scope>
    <source>
        <strain evidence="3">CGMCC 1.15277</strain>
    </source>
</reference>
<dbReference type="InterPro" id="IPR000086">
    <property type="entry name" value="NUDIX_hydrolase_dom"/>
</dbReference>
<gene>
    <name evidence="2" type="ORF">ACFP57_01760</name>
</gene>
<organism evidence="2 3">
    <name type="scientific">Luteococcus sanguinis</name>
    <dbReference type="NCBI Taxonomy" id="174038"/>
    <lineage>
        <taxon>Bacteria</taxon>
        <taxon>Bacillati</taxon>
        <taxon>Actinomycetota</taxon>
        <taxon>Actinomycetes</taxon>
        <taxon>Propionibacteriales</taxon>
        <taxon>Propionibacteriaceae</taxon>
        <taxon>Luteococcus</taxon>
    </lineage>
</organism>